<feature type="region of interest" description="Disordered" evidence="1">
    <location>
        <begin position="137"/>
        <end position="175"/>
    </location>
</feature>
<feature type="compositionally biased region" description="Acidic residues" evidence="1">
    <location>
        <begin position="159"/>
        <end position="171"/>
    </location>
</feature>
<evidence type="ECO:0000313" key="3">
    <source>
        <dbReference type="Proteomes" id="UP001221142"/>
    </source>
</evidence>
<dbReference type="AlphaFoldDB" id="A0AAD7BEH6"/>
<keyword evidence="3" id="KW-1185">Reference proteome</keyword>
<proteinExistence type="predicted"/>
<gene>
    <name evidence="2" type="ORF">FB45DRAFT_167946</name>
</gene>
<dbReference type="EMBL" id="JARKIF010000019">
    <property type="protein sequence ID" value="KAJ7618457.1"/>
    <property type="molecule type" value="Genomic_DNA"/>
</dbReference>
<reference evidence="2" key="1">
    <citation type="submission" date="2023-03" db="EMBL/GenBank/DDBJ databases">
        <title>Massive genome expansion in bonnet fungi (Mycena s.s.) driven by repeated elements and novel gene families across ecological guilds.</title>
        <authorList>
            <consortium name="Lawrence Berkeley National Laboratory"/>
            <person name="Harder C.B."/>
            <person name="Miyauchi S."/>
            <person name="Viragh M."/>
            <person name="Kuo A."/>
            <person name="Thoen E."/>
            <person name="Andreopoulos B."/>
            <person name="Lu D."/>
            <person name="Skrede I."/>
            <person name="Drula E."/>
            <person name="Henrissat B."/>
            <person name="Morin E."/>
            <person name="Kohler A."/>
            <person name="Barry K."/>
            <person name="LaButti K."/>
            <person name="Morin E."/>
            <person name="Salamov A."/>
            <person name="Lipzen A."/>
            <person name="Mereny Z."/>
            <person name="Hegedus B."/>
            <person name="Baldrian P."/>
            <person name="Stursova M."/>
            <person name="Weitz H."/>
            <person name="Taylor A."/>
            <person name="Grigoriev I.V."/>
            <person name="Nagy L.G."/>
            <person name="Martin F."/>
            <person name="Kauserud H."/>
        </authorList>
    </citation>
    <scope>NUCLEOTIDE SEQUENCE</scope>
    <source>
        <strain evidence="2">9284</strain>
    </source>
</reference>
<sequence>MQDADRDSIASTPPVPPISIQTDPVVVLSTTEVTTPVQNVEIQQVEMAVVSAEEEAQVEPELPSMDVEENVFVDEPYEDVDMELEDEDEGLHPPISLGGLAVPVFDFGSDAAGQRDVDGRFELASRPLVVMSPVFSPGPSSAGASREGSVLAATPEAEQQQDEDEQEEEAETPPLGRFRVSSLAYLMDRNLTVSPPRSPVLLSSPASFEPQLRESEANVESTMFAAMQDVFVVKMRGMESELKARFVKHLEDQFGVRMDPGSEGEVVAEGAREVSWASLPENVVRQIMSEHRSDMDASSPSSSIVDDANTAMAVDCGALTEEFKQGSTAQLQHELDDQLHVFVDKLAEELAVPLQEALTAQLKNEIIVQVADQMLDALAVQGEEGEVEFEWRRRVLEQERWSGEDDGGDEEEEKEVIQHPLHHLFLGKAGTHGADFDMRILC</sequence>
<name>A0AAD7BEH6_9AGAR</name>
<feature type="region of interest" description="Disordered" evidence="1">
    <location>
        <begin position="1"/>
        <end position="21"/>
    </location>
</feature>
<comment type="caution">
    <text evidence="2">The sequence shown here is derived from an EMBL/GenBank/DDBJ whole genome shotgun (WGS) entry which is preliminary data.</text>
</comment>
<accession>A0AAD7BEH6</accession>
<organism evidence="2 3">
    <name type="scientific">Roridomyces roridus</name>
    <dbReference type="NCBI Taxonomy" id="1738132"/>
    <lineage>
        <taxon>Eukaryota</taxon>
        <taxon>Fungi</taxon>
        <taxon>Dikarya</taxon>
        <taxon>Basidiomycota</taxon>
        <taxon>Agaricomycotina</taxon>
        <taxon>Agaricomycetes</taxon>
        <taxon>Agaricomycetidae</taxon>
        <taxon>Agaricales</taxon>
        <taxon>Marasmiineae</taxon>
        <taxon>Mycenaceae</taxon>
        <taxon>Roridomyces</taxon>
    </lineage>
</organism>
<evidence type="ECO:0000313" key="2">
    <source>
        <dbReference type="EMBL" id="KAJ7618457.1"/>
    </source>
</evidence>
<dbReference type="Proteomes" id="UP001221142">
    <property type="component" value="Unassembled WGS sequence"/>
</dbReference>
<evidence type="ECO:0000256" key="1">
    <source>
        <dbReference type="SAM" id="MobiDB-lite"/>
    </source>
</evidence>
<protein>
    <submittedName>
        <fullName evidence="2">Uncharacterized protein</fullName>
    </submittedName>
</protein>